<gene>
    <name evidence="2" type="ORF">Azoinq_01855</name>
</gene>
<dbReference type="RefSeq" id="WP_216127239.1">
    <property type="nucleotide sequence ID" value="NZ_CP064782.1"/>
</dbReference>
<protein>
    <submittedName>
        <fullName evidence="2">Acyl carrier protein</fullName>
    </submittedName>
</protein>
<evidence type="ECO:0000259" key="1">
    <source>
        <dbReference type="PROSITE" id="PS50075"/>
    </source>
</evidence>
<dbReference type="GO" id="GO:0031177">
    <property type="term" value="F:phosphopantetheine binding"/>
    <property type="evidence" value="ECO:0007669"/>
    <property type="project" value="InterPro"/>
</dbReference>
<organism evidence="2 3">
    <name type="scientific">Azospira inquinata</name>
    <dbReference type="NCBI Taxonomy" id="2785627"/>
    <lineage>
        <taxon>Bacteria</taxon>
        <taxon>Pseudomonadati</taxon>
        <taxon>Pseudomonadota</taxon>
        <taxon>Betaproteobacteria</taxon>
        <taxon>Rhodocyclales</taxon>
        <taxon>Rhodocyclaceae</taxon>
        <taxon>Azospira</taxon>
    </lineage>
</organism>
<name>A0A975SN37_9RHOO</name>
<evidence type="ECO:0000313" key="2">
    <source>
        <dbReference type="EMBL" id="QWT49386.1"/>
    </source>
</evidence>
<dbReference type="InterPro" id="IPR009081">
    <property type="entry name" value="PP-bd_ACP"/>
</dbReference>
<accession>A0A975SN37</accession>
<dbReference type="AlphaFoldDB" id="A0A975SN37"/>
<proteinExistence type="predicted"/>
<evidence type="ECO:0000313" key="3">
    <source>
        <dbReference type="Proteomes" id="UP000683428"/>
    </source>
</evidence>
<dbReference type="Pfam" id="PF00550">
    <property type="entry name" value="PP-binding"/>
    <property type="match status" value="1"/>
</dbReference>
<reference evidence="2" key="1">
    <citation type="submission" date="2020-11" db="EMBL/GenBank/DDBJ databases">
        <title>Azospira inquinata sp. nov.</title>
        <authorList>
            <person name="Moe W.M."/>
            <person name="Mikes M.C."/>
        </authorList>
    </citation>
    <scope>NUCLEOTIDE SEQUENCE</scope>
    <source>
        <strain evidence="2">Azo-3</strain>
    </source>
</reference>
<dbReference type="Proteomes" id="UP000683428">
    <property type="component" value="Chromosome"/>
</dbReference>
<dbReference type="InterPro" id="IPR020806">
    <property type="entry name" value="PKS_PP-bd"/>
</dbReference>
<dbReference type="EMBL" id="CP064782">
    <property type="protein sequence ID" value="QWT49386.1"/>
    <property type="molecule type" value="Genomic_DNA"/>
</dbReference>
<dbReference type="SMART" id="SM00823">
    <property type="entry name" value="PKS_PP"/>
    <property type="match status" value="1"/>
</dbReference>
<feature type="domain" description="Carrier" evidence="1">
    <location>
        <begin position="1"/>
        <end position="75"/>
    </location>
</feature>
<dbReference type="PROSITE" id="PS50075">
    <property type="entry name" value="CARRIER"/>
    <property type="match status" value="1"/>
</dbReference>
<dbReference type="KEGG" id="aiq:Azoinq_01855"/>
<sequence length="80" mass="8641">MNTLETIKQLAADHFGIDLAGVTPETPFDQLGIDSLALIDFIFELEDAFHITIPPTADEPLTNLAQLTAYVEGLQKKAGA</sequence>
<keyword evidence="3" id="KW-1185">Reference proteome</keyword>